<feature type="compositionally biased region" description="Low complexity" evidence="1">
    <location>
        <begin position="51"/>
        <end position="65"/>
    </location>
</feature>
<gene>
    <name evidence="2" type="primary">ORF24975</name>
</gene>
<accession>A0A0B6YII7</accession>
<dbReference type="AlphaFoldDB" id="A0A0B6YII7"/>
<organism evidence="2">
    <name type="scientific">Arion vulgaris</name>
    <dbReference type="NCBI Taxonomy" id="1028688"/>
    <lineage>
        <taxon>Eukaryota</taxon>
        <taxon>Metazoa</taxon>
        <taxon>Spiralia</taxon>
        <taxon>Lophotrochozoa</taxon>
        <taxon>Mollusca</taxon>
        <taxon>Gastropoda</taxon>
        <taxon>Heterobranchia</taxon>
        <taxon>Euthyneura</taxon>
        <taxon>Panpulmonata</taxon>
        <taxon>Eupulmonata</taxon>
        <taxon>Stylommatophora</taxon>
        <taxon>Helicina</taxon>
        <taxon>Arionoidea</taxon>
        <taxon>Arionidae</taxon>
        <taxon>Arion</taxon>
    </lineage>
</organism>
<name>A0A0B6YII7_9EUPU</name>
<proteinExistence type="predicted"/>
<feature type="non-terminal residue" evidence="2">
    <location>
        <position position="1"/>
    </location>
</feature>
<evidence type="ECO:0000256" key="1">
    <source>
        <dbReference type="SAM" id="MobiDB-lite"/>
    </source>
</evidence>
<feature type="region of interest" description="Disordered" evidence="1">
    <location>
        <begin position="1"/>
        <end position="93"/>
    </location>
</feature>
<feature type="non-terminal residue" evidence="2">
    <location>
        <position position="93"/>
    </location>
</feature>
<feature type="compositionally biased region" description="Low complexity" evidence="1">
    <location>
        <begin position="1"/>
        <end position="15"/>
    </location>
</feature>
<dbReference type="EMBL" id="HACG01008480">
    <property type="protein sequence ID" value="CEK55345.1"/>
    <property type="molecule type" value="Transcribed_RNA"/>
</dbReference>
<evidence type="ECO:0000313" key="2">
    <source>
        <dbReference type="EMBL" id="CEK55345.1"/>
    </source>
</evidence>
<reference evidence="2" key="1">
    <citation type="submission" date="2014-12" db="EMBL/GenBank/DDBJ databases">
        <title>Insight into the proteome of Arion vulgaris.</title>
        <authorList>
            <person name="Aradska J."/>
            <person name="Bulat T."/>
            <person name="Smidak R."/>
            <person name="Sarate P."/>
            <person name="Gangsoo J."/>
            <person name="Sialana F."/>
            <person name="Bilban M."/>
            <person name="Lubec G."/>
        </authorList>
    </citation>
    <scope>NUCLEOTIDE SEQUENCE</scope>
    <source>
        <tissue evidence="2">Skin</tissue>
    </source>
</reference>
<protein>
    <submittedName>
        <fullName evidence="2">Uncharacterized protein</fullName>
    </submittedName>
</protein>
<sequence>HHMVQSQGMMTTMGPMPGGPSPGMGGSGIPLSSGPVPAGMNALGLVHPHRPNSSSSMPATPPTMSKGSFTSPPLSHPHMNVPGPQTMPDVTSP</sequence>